<dbReference type="Gene3D" id="3.20.20.70">
    <property type="entry name" value="Aldolase class I"/>
    <property type="match status" value="1"/>
</dbReference>
<keyword evidence="9 10" id="KW-0143">Chaperone</keyword>
<comment type="caution">
    <text evidence="12">The sequence shown here is derived from an EMBL/GenBank/DDBJ whole genome shotgun (WGS) entry which is preliminary data.</text>
</comment>
<organism evidence="12 13">
    <name type="scientific">Metapseudomonas boanensis</name>
    <dbReference type="NCBI Taxonomy" id="2822138"/>
    <lineage>
        <taxon>Bacteria</taxon>
        <taxon>Pseudomonadati</taxon>
        <taxon>Pseudomonadota</taxon>
        <taxon>Gammaproteobacteria</taxon>
        <taxon>Pseudomonadales</taxon>
        <taxon>Pseudomonadaceae</taxon>
        <taxon>Metapseudomonas</taxon>
    </lineage>
</organism>
<dbReference type="InterPro" id="IPR058240">
    <property type="entry name" value="rSAM_sf"/>
</dbReference>
<dbReference type="InterPro" id="IPR013785">
    <property type="entry name" value="Aldolase_TIM"/>
</dbReference>
<proteinExistence type="inferred from homology"/>
<dbReference type="RefSeq" id="WP_215377470.1">
    <property type="nucleotide sequence ID" value="NZ_JAGTIS010000009.1"/>
</dbReference>
<dbReference type="Proteomes" id="UP001519667">
    <property type="component" value="Unassembled WGS sequence"/>
</dbReference>
<dbReference type="InterPro" id="IPR034505">
    <property type="entry name" value="Coproporphyrinogen-III_oxidase"/>
</dbReference>
<dbReference type="Pfam" id="PF04055">
    <property type="entry name" value="Radical_SAM"/>
    <property type="match status" value="1"/>
</dbReference>
<dbReference type="SUPFAM" id="SSF102114">
    <property type="entry name" value="Radical SAM enzymes"/>
    <property type="match status" value="1"/>
</dbReference>
<dbReference type="Pfam" id="PF06969">
    <property type="entry name" value="HemN_C"/>
    <property type="match status" value="1"/>
</dbReference>
<keyword evidence="10" id="KW-0004">4Fe-4S</keyword>
<dbReference type="InterPro" id="IPR007197">
    <property type="entry name" value="rSAM"/>
</dbReference>
<dbReference type="SFLD" id="SFLDF00562">
    <property type="entry name" value="HemN-like__clustered_with_heat"/>
    <property type="match status" value="1"/>
</dbReference>
<keyword evidence="10" id="KW-0963">Cytoplasm</keyword>
<dbReference type="SMART" id="SM00729">
    <property type="entry name" value="Elp3"/>
    <property type="match status" value="1"/>
</dbReference>
<evidence type="ECO:0000256" key="7">
    <source>
        <dbReference type="ARBA" id="ARBA00023004"/>
    </source>
</evidence>
<evidence type="ECO:0000313" key="12">
    <source>
        <dbReference type="EMBL" id="MBT8767873.1"/>
    </source>
</evidence>
<dbReference type="PANTHER" id="PTHR13932">
    <property type="entry name" value="COPROPORPHYRINIGEN III OXIDASE"/>
    <property type="match status" value="1"/>
</dbReference>
<comment type="subcellular location">
    <subcellularLocation>
        <location evidence="10">Cytoplasm</location>
    </subcellularLocation>
</comment>
<accession>A0ABS5XKQ5</accession>
<dbReference type="PROSITE" id="PS51918">
    <property type="entry name" value="RADICAL_SAM"/>
    <property type="match status" value="1"/>
</dbReference>
<dbReference type="InterPro" id="IPR010723">
    <property type="entry name" value="HemN_C"/>
</dbReference>
<dbReference type="SFLD" id="SFLDG01082">
    <property type="entry name" value="B12-binding_domain_containing"/>
    <property type="match status" value="1"/>
</dbReference>
<protein>
    <recommendedName>
        <fullName evidence="3 10">Heme chaperone HemW</fullName>
    </recommendedName>
</protein>
<comment type="cofactor">
    <cofactor evidence="1">
        <name>[4Fe-4S] cluster</name>
        <dbReference type="ChEBI" id="CHEBI:49883"/>
    </cofactor>
</comment>
<name>A0ABS5XKQ5_9GAMM</name>
<dbReference type="SFLD" id="SFLDF00288">
    <property type="entry name" value="HemN-like__clustered_with_nucl"/>
    <property type="match status" value="1"/>
</dbReference>
<keyword evidence="13" id="KW-1185">Reference proteome</keyword>
<keyword evidence="8 10" id="KW-0411">Iron-sulfur</keyword>
<feature type="domain" description="Radical SAM core" evidence="11">
    <location>
        <begin position="16"/>
        <end position="249"/>
    </location>
</feature>
<evidence type="ECO:0000313" key="13">
    <source>
        <dbReference type="Proteomes" id="UP001519667"/>
    </source>
</evidence>
<dbReference type="InterPro" id="IPR006638">
    <property type="entry name" value="Elp3/MiaA/NifB-like_rSAM"/>
</dbReference>
<dbReference type="InterPro" id="IPR004559">
    <property type="entry name" value="HemW-like"/>
</dbReference>
<dbReference type="NCBIfam" id="TIGR00539">
    <property type="entry name" value="hemN_rel"/>
    <property type="match status" value="1"/>
</dbReference>
<keyword evidence="5 10" id="KW-0949">S-adenosyl-L-methionine</keyword>
<evidence type="ECO:0000256" key="2">
    <source>
        <dbReference type="ARBA" id="ARBA00006100"/>
    </source>
</evidence>
<evidence type="ECO:0000256" key="3">
    <source>
        <dbReference type="ARBA" id="ARBA00017228"/>
    </source>
</evidence>
<comment type="function">
    <text evidence="10">Probably acts as a heme chaperone, transferring heme to an unknown acceptor. Binds one molecule of heme per monomer, possibly covalently. Binds 1 [4Fe-4S] cluster. The cluster is coordinated with 3 cysteines and an exchangeable S-adenosyl-L-methionine.</text>
</comment>
<reference evidence="12 13" key="1">
    <citation type="submission" date="2021-04" db="EMBL/GenBank/DDBJ databases">
        <title>Pseudomonas boanensis sp. nov., a bacterium isolated from river water used for household purposes in Boane District, Mozambique.</title>
        <authorList>
            <person name="Nicklasson M."/>
            <person name="Martin-Rodriguez A.J."/>
            <person name="Thorell K."/>
            <person name="Neves L."/>
            <person name="Mussagy A."/>
            <person name="Rydberg H.A."/>
            <person name="Hernroth B."/>
            <person name="Svensson-Stadler L."/>
            <person name="Sjoling A."/>
        </authorList>
    </citation>
    <scope>NUCLEOTIDE SEQUENCE [LARGE SCALE GENOMIC DNA]</scope>
    <source>
        <strain evidence="12 13">DB1</strain>
    </source>
</reference>
<evidence type="ECO:0000256" key="4">
    <source>
        <dbReference type="ARBA" id="ARBA00022617"/>
    </source>
</evidence>
<evidence type="ECO:0000259" key="11">
    <source>
        <dbReference type="PROSITE" id="PS51918"/>
    </source>
</evidence>
<dbReference type="SFLD" id="SFLDG01065">
    <property type="entry name" value="anaerobic_coproporphyrinogen-I"/>
    <property type="match status" value="1"/>
</dbReference>
<evidence type="ECO:0000256" key="1">
    <source>
        <dbReference type="ARBA" id="ARBA00001966"/>
    </source>
</evidence>
<evidence type="ECO:0000256" key="8">
    <source>
        <dbReference type="ARBA" id="ARBA00023014"/>
    </source>
</evidence>
<gene>
    <name evidence="12" type="primary">hemW</name>
    <name evidence="12" type="ORF">J7302_17305</name>
</gene>
<keyword evidence="6 10" id="KW-0479">Metal-binding</keyword>
<dbReference type="SFLD" id="SFLDS00029">
    <property type="entry name" value="Radical_SAM"/>
    <property type="match status" value="1"/>
</dbReference>
<dbReference type="PANTHER" id="PTHR13932:SF5">
    <property type="entry name" value="RADICAL S-ADENOSYL METHIONINE DOMAIN-CONTAINING PROTEIN 1, MITOCHONDRIAL"/>
    <property type="match status" value="1"/>
</dbReference>
<evidence type="ECO:0000256" key="9">
    <source>
        <dbReference type="ARBA" id="ARBA00023186"/>
    </source>
</evidence>
<dbReference type="CDD" id="cd01335">
    <property type="entry name" value="Radical_SAM"/>
    <property type="match status" value="1"/>
</dbReference>
<sequence length="394" mass="43785">MKTASQKTEAASNASGFQLPPLAAYIHIPWCVRKCPYCDFNSHAAGSELPEEAYIDALLADLDHDLEHVHGRELTSIFFGGGTPSLFSANTIGRLLDGMEERVHFARDIEITLEANPGTFEQAKFAAYRQLGINRLSIGVQSFQEAKLKALGRIHNGDEAIRAADMARKAGFDNFNLDLMHGLPDQSLDDALEDLRTAMDQGPTHLSWYQLTMEPNTVFWNQPPELPEDDILWDIQEAGQSLLAENGYAQYEVSAYARGGLRARHNLNYWTFGDFLGIGAGAHAKLSSPEGRIIRTWKTRLPKDYLDSSKHFQAGERALTSDELPFEFLMNVLRLTDGVPSTLFTQRTGLPLSLLAAARSEAEARNLMLADPQRLVATAEGQLFLNDLLQHFLP</sequence>
<keyword evidence="7 10" id="KW-0408">Iron</keyword>
<evidence type="ECO:0000256" key="10">
    <source>
        <dbReference type="RuleBase" id="RU364116"/>
    </source>
</evidence>
<evidence type="ECO:0000256" key="5">
    <source>
        <dbReference type="ARBA" id="ARBA00022691"/>
    </source>
</evidence>
<evidence type="ECO:0000256" key="6">
    <source>
        <dbReference type="ARBA" id="ARBA00022723"/>
    </source>
</evidence>
<comment type="similarity">
    <text evidence="2">Belongs to the anaerobic coproporphyrinogen-III oxidase family. HemW subfamily.</text>
</comment>
<dbReference type="EMBL" id="JAGTIS010000009">
    <property type="protein sequence ID" value="MBT8767873.1"/>
    <property type="molecule type" value="Genomic_DNA"/>
</dbReference>
<keyword evidence="4 10" id="KW-0349">Heme</keyword>